<proteinExistence type="predicted"/>
<dbReference type="InterPro" id="IPR001480">
    <property type="entry name" value="Bulb-type_lectin_dom"/>
</dbReference>
<dbReference type="KEGG" id="csem:103384538"/>
<dbReference type="PROSITE" id="PS50927">
    <property type="entry name" value="BULB_LECTIN"/>
    <property type="match status" value="1"/>
</dbReference>
<protein>
    <submittedName>
        <fullName evidence="2">Mannose-specific lectin-like</fullName>
    </submittedName>
</protein>
<dbReference type="SUPFAM" id="SSF51110">
    <property type="entry name" value="alpha-D-mannose-specific plant lectins"/>
    <property type="match status" value="1"/>
</dbReference>
<feature type="domain" description="Bulb-type lectin" evidence="1">
    <location>
        <begin position="3"/>
        <end position="113"/>
    </location>
</feature>
<dbReference type="Ensembl" id="ENSCSET00000000911.1">
    <property type="protein sequence ID" value="ENSCSEP00000000883.1"/>
    <property type="gene ID" value="ENSCSEG00000000625.1"/>
</dbReference>
<dbReference type="Proteomes" id="UP000265120">
    <property type="component" value="Chromosome 10"/>
</dbReference>
<name>A0A3P8UCC4_CYNSE</name>
<dbReference type="RefSeq" id="XP_008316312.1">
    <property type="nucleotide sequence ID" value="XM_008318090.2"/>
</dbReference>
<dbReference type="Ensembl" id="ENSCSET00000000908.1">
    <property type="protein sequence ID" value="ENSCSEP00000000880.1"/>
    <property type="gene ID" value="ENSCSEG00000000625.1"/>
</dbReference>
<reference evidence="2" key="2">
    <citation type="submission" date="2025-05" db="UniProtKB">
        <authorList>
            <consortium name="Ensembl"/>
        </authorList>
    </citation>
    <scope>IDENTIFICATION</scope>
</reference>
<dbReference type="GeneTree" id="ENSGT00390000004989"/>
<evidence type="ECO:0000313" key="2">
    <source>
        <dbReference type="Ensembl" id="ENSCSEP00000000883.1"/>
    </source>
</evidence>
<accession>A0A3P8UCC4</accession>
<sequence>MNQNSLSTDQELRPGESLMSLNGNYKAILQTDGNFVVYGWTPLWASDTWNKDSHRLIMQSDGNLVIYNKESQPIWASDTCSNETSQKMRLTMQDDGRLVLSKDGNEIWAAEKK</sequence>
<dbReference type="InterPro" id="IPR036426">
    <property type="entry name" value="Bulb-type_lectin_dom_sf"/>
</dbReference>
<dbReference type="SMART" id="SM00108">
    <property type="entry name" value="B_lectin"/>
    <property type="match status" value="1"/>
</dbReference>
<reference evidence="2 3" key="1">
    <citation type="journal article" date="2014" name="Nat. Genet.">
        <title>Whole-genome sequence of a flatfish provides insights into ZW sex chromosome evolution and adaptation to a benthic lifestyle.</title>
        <authorList>
            <person name="Chen S."/>
            <person name="Zhang G."/>
            <person name="Shao C."/>
            <person name="Huang Q."/>
            <person name="Liu G."/>
            <person name="Zhang P."/>
            <person name="Song W."/>
            <person name="An N."/>
            <person name="Chalopin D."/>
            <person name="Volff J.N."/>
            <person name="Hong Y."/>
            <person name="Li Q."/>
            <person name="Sha Z."/>
            <person name="Zhou H."/>
            <person name="Xie M."/>
            <person name="Yu Q."/>
            <person name="Liu Y."/>
            <person name="Xiang H."/>
            <person name="Wang N."/>
            <person name="Wu K."/>
            <person name="Yang C."/>
            <person name="Zhou Q."/>
            <person name="Liao X."/>
            <person name="Yang L."/>
            <person name="Hu Q."/>
            <person name="Zhang J."/>
            <person name="Meng L."/>
            <person name="Jin L."/>
            <person name="Tian Y."/>
            <person name="Lian J."/>
            <person name="Yang J."/>
            <person name="Miao G."/>
            <person name="Liu S."/>
            <person name="Liang Z."/>
            <person name="Yan F."/>
            <person name="Li Y."/>
            <person name="Sun B."/>
            <person name="Zhang H."/>
            <person name="Zhang J."/>
            <person name="Zhu Y."/>
            <person name="Du M."/>
            <person name="Zhao Y."/>
            <person name="Schartl M."/>
            <person name="Tang Q."/>
            <person name="Wang J."/>
        </authorList>
    </citation>
    <scope>NUCLEOTIDE SEQUENCE</scope>
</reference>
<dbReference type="OMA" id="YKWSPIW"/>
<dbReference type="AlphaFoldDB" id="A0A3P8UCC4"/>
<organism evidence="2 3">
    <name type="scientific">Cynoglossus semilaevis</name>
    <name type="common">Tongue sole</name>
    <dbReference type="NCBI Taxonomy" id="244447"/>
    <lineage>
        <taxon>Eukaryota</taxon>
        <taxon>Metazoa</taxon>
        <taxon>Chordata</taxon>
        <taxon>Craniata</taxon>
        <taxon>Vertebrata</taxon>
        <taxon>Euteleostomi</taxon>
        <taxon>Actinopterygii</taxon>
        <taxon>Neopterygii</taxon>
        <taxon>Teleostei</taxon>
        <taxon>Neoteleostei</taxon>
        <taxon>Acanthomorphata</taxon>
        <taxon>Carangaria</taxon>
        <taxon>Pleuronectiformes</taxon>
        <taxon>Pleuronectoidei</taxon>
        <taxon>Cynoglossidae</taxon>
        <taxon>Cynoglossinae</taxon>
        <taxon>Cynoglossus</taxon>
    </lineage>
</organism>
<dbReference type="Gene3D" id="2.90.10.10">
    <property type="entry name" value="Bulb-type lectin domain"/>
    <property type="match status" value="3"/>
</dbReference>
<dbReference type="GeneID" id="103384537"/>
<dbReference type="Pfam" id="PF01453">
    <property type="entry name" value="B_lectin"/>
    <property type="match status" value="1"/>
</dbReference>
<keyword evidence="3" id="KW-1185">Reference proteome</keyword>
<evidence type="ECO:0000259" key="1">
    <source>
        <dbReference type="PROSITE" id="PS50927"/>
    </source>
</evidence>
<evidence type="ECO:0000313" key="3">
    <source>
        <dbReference type="Proteomes" id="UP000265120"/>
    </source>
</evidence>
<dbReference type="OrthoDB" id="1884773at2759"/>